<dbReference type="AlphaFoldDB" id="A0A109RBZ0"/>
<dbReference type="CDD" id="cd01092">
    <property type="entry name" value="APP-like"/>
    <property type="match status" value="1"/>
</dbReference>
<dbReference type="PATRIC" id="fig|87541.4.peg.1053"/>
<dbReference type="InterPro" id="IPR000587">
    <property type="entry name" value="Creatinase_N"/>
</dbReference>
<dbReference type="STRING" id="87541.AWM71_00305"/>
<dbReference type="PANTHER" id="PTHR46112:SF3">
    <property type="entry name" value="AMINOPEPTIDASE YPDF"/>
    <property type="match status" value="1"/>
</dbReference>
<dbReference type="Gene3D" id="3.40.350.10">
    <property type="entry name" value="Creatinase/prolidase N-terminal domain"/>
    <property type="match status" value="1"/>
</dbReference>
<dbReference type="InterPro" id="IPR029149">
    <property type="entry name" value="Creatin/AminoP/Spt16_N"/>
</dbReference>
<dbReference type="EMBL" id="LSCQ01000050">
    <property type="protein sequence ID" value="KXB36046.1"/>
    <property type="molecule type" value="Genomic_DNA"/>
</dbReference>
<evidence type="ECO:0000313" key="3">
    <source>
        <dbReference type="EMBL" id="KXB36046.1"/>
    </source>
</evidence>
<dbReference type="SUPFAM" id="SSF53092">
    <property type="entry name" value="Creatinase/prolidase N-terminal domain"/>
    <property type="match status" value="1"/>
</dbReference>
<dbReference type="InterPro" id="IPR000994">
    <property type="entry name" value="Pept_M24"/>
</dbReference>
<evidence type="ECO:0000313" key="4">
    <source>
        <dbReference type="Proteomes" id="UP000070422"/>
    </source>
</evidence>
<dbReference type="RefSeq" id="WP_060776141.1">
    <property type="nucleotide sequence ID" value="NZ_CP014159.1"/>
</dbReference>
<evidence type="ECO:0000259" key="2">
    <source>
        <dbReference type="Pfam" id="PF01321"/>
    </source>
</evidence>
<name>A0A109RBZ0_9LACT</name>
<comment type="caution">
    <text evidence="3">The sequence shown here is derived from an EMBL/GenBank/DDBJ whole genome shotgun (WGS) entry which is preliminary data.</text>
</comment>
<gene>
    <name evidence="3" type="ORF">HMPREF3187_01063</name>
</gene>
<dbReference type="SUPFAM" id="SSF55920">
    <property type="entry name" value="Creatinase/aminopeptidase"/>
    <property type="match status" value="1"/>
</dbReference>
<dbReference type="Proteomes" id="UP000070422">
    <property type="component" value="Unassembled WGS sequence"/>
</dbReference>
<proteinExistence type="predicted"/>
<dbReference type="InterPro" id="IPR036005">
    <property type="entry name" value="Creatinase/aminopeptidase-like"/>
</dbReference>
<organism evidence="3 4">
    <name type="scientific">Aerococcus christensenii</name>
    <dbReference type="NCBI Taxonomy" id="87541"/>
    <lineage>
        <taxon>Bacteria</taxon>
        <taxon>Bacillati</taxon>
        <taxon>Bacillota</taxon>
        <taxon>Bacilli</taxon>
        <taxon>Lactobacillales</taxon>
        <taxon>Aerococcaceae</taxon>
        <taxon>Aerococcus</taxon>
    </lineage>
</organism>
<sequence>MKRRIERLQASLKVESLSAYLITEKYNLRYMSGFTGTNGLALVTASHAYFLTDFRYTQQASKQCEGYEVILAGGSASTSSPLHILQDIIEKEVLTRIGYEEQHMTVAEYDGYENFLKAELVPASGMIEVLRSYKDADEIAKIKQACAITDKAFDYLLTYLKPGLTEIEVANTLDFKMREYGASGLSFDTIVASGKRSAMPHGVASEKRLEKGDIITIDFGCYYQGYASDMTRTVALGDVDPRLKEIHQIVYEANQLVRDLAKPGMTGQEIDAIARNYIDSHGYGKYFGHALGHSYGLEVHEDPNATPSAHTPFEVNQLVTDEPGIYIEGLGGARIEDDLLFIEDGNVCLTQSPRELILL</sequence>
<evidence type="ECO:0000259" key="1">
    <source>
        <dbReference type="Pfam" id="PF00557"/>
    </source>
</evidence>
<dbReference type="Pfam" id="PF01321">
    <property type="entry name" value="Creatinase_N"/>
    <property type="match status" value="1"/>
</dbReference>
<dbReference type="Pfam" id="PF00557">
    <property type="entry name" value="Peptidase_M24"/>
    <property type="match status" value="1"/>
</dbReference>
<dbReference type="InterPro" id="IPR050659">
    <property type="entry name" value="Peptidase_M24B"/>
</dbReference>
<accession>A0A109RBZ0</accession>
<dbReference type="OrthoDB" id="9806388at2"/>
<dbReference type="KEGG" id="acg:AWM71_00305"/>
<protein>
    <submittedName>
        <fullName evidence="3">Putative Xaa-Pro dipeptidase</fullName>
    </submittedName>
</protein>
<dbReference type="PANTHER" id="PTHR46112">
    <property type="entry name" value="AMINOPEPTIDASE"/>
    <property type="match status" value="1"/>
</dbReference>
<feature type="domain" description="Creatinase N-terminal" evidence="2">
    <location>
        <begin position="4"/>
        <end position="132"/>
    </location>
</feature>
<reference evidence="3 4" key="1">
    <citation type="submission" date="2016-01" db="EMBL/GenBank/DDBJ databases">
        <authorList>
            <person name="Oliw E.H."/>
        </authorList>
    </citation>
    <scope>NUCLEOTIDE SEQUENCE [LARGE SCALE GENOMIC DNA]</scope>
    <source>
        <strain evidence="3 4">KA00635</strain>
    </source>
</reference>
<dbReference type="Gene3D" id="3.90.230.10">
    <property type="entry name" value="Creatinase/methionine aminopeptidase superfamily"/>
    <property type="match status" value="1"/>
</dbReference>
<feature type="domain" description="Peptidase M24" evidence="1">
    <location>
        <begin position="141"/>
        <end position="340"/>
    </location>
</feature>